<dbReference type="EMBL" id="GBRH01158676">
    <property type="protein sequence ID" value="JAE39220.1"/>
    <property type="molecule type" value="Transcribed_RNA"/>
</dbReference>
<sequence>MSPTGRSSG</sequence>
<protein>
    <submittedName>
        <fullName evidence="1">Uncharacterized protein</fullName>
    </submittedName>
</protein>
<evidence type="ECO:0000313" key="1">
    <source>
        <dbReference type="EMBL" id="JAE39220.1"/>
    </source>
</evidence>
<accession>A0A0A9HQ24</accession>
<proteinExistence type="predicted"/>
<reference evidence="1" key="2">
    <citation type="journal article" date="2015" name="Data Brief">
        <title>Shoot transcriptome of the giant reed, Arundo donax.</title>
        <authorList>
            <person name="Barrero R.A."/>
            <person name="Guerrero F.D."/>
            <person name="Moolhuijzen P."/>
            <person name="Goolsby J.A."/>
            <person name="Tidwell J."/>
            <person name="Bellgard S.E."/>
            <person name="Bellgard M.I."/>
        </authorList>
    </citation>
    <scope>NUCLEOTIDE SEQUENCE</scope>
    <source>
        <tissue evidence="1">Shoot tissue taken approximately 20 cm above the soil surface</tissue>
    </source>
</reference>
<reference evidence="1" key="1">
    <citation type="submission" date="2014-09" db="EMBL/GenBank/DDBJ databases">
        <authorList>
            <person name="Magalhaes I.L.F."/>
            <person name="Oliveira U."/>
            <person name="Santos F.R."/>
            <person name="Vidigal T.H.D.A."/>
            <person name="Brescovit A.D."/>
            <person name="Santos A.J."/>
        </authorList>
    </citation>
    <scope>NUCLEOTIDE SEQUENCE</scope>
    <source>
        <tissue evidence="1">Shoot tissue taken approximately 20 cm above the soil surface</tissue>
    </source>
</reference>
<name>A0A0A9HQ24_ARUDO</name>
<organism evidence="1">
    <name type="scientific">Arundo donax</name>
    <name type="common">Giant reed</name>
    <name type="synonym">Donax arundinaceus</name>
    <dbReference type="NCBI Taxonomy" id="35708"/>
    <lineage>
        <taxon>Eukaryota</taxon>
        <taxon>Viridiplantae</taxon>
        <taxon>Streptophyta</taxon>
        <taxon>Embryophyta</taxon>
        <taxon>Tracheophyta</taxon>
        <taxon>Spermatophyta</taxon>
        <taxon>Magnoliopsida</taxon>
        <taxon>Liliopsida</taxon>
        <taxon>Poales</taxon>
        <taxon>Poaceae</taxon>
        <taxon>PACMAD clade</taxon>
        <taxon>Arundinoideae</taxon>
        <taxon>Arundineae</taxon>
        <taxon>Arundo</taxon>
    </lineage>
</organism>